<dbReference type="AlphaFoldDB" id="A0A2S6NFH0"/>
<dbReference type="GO" id="GO:0005198">
    <property type="term" value="F:structural molecule activity"/>
    <property type="evidence" value="ECO:0007669"/>
    <property type="project" value="UniProtKB-UniRule"/>
</dbReference>
<organism evidence="7 8">
    <name type="scientific">Rhodoblastus sphagnicola</name>
    <dbReference type="NCBI Taxonomy" id="333368"/>
    <lineage>
        <taxon>Bacteria</taxon>
        <taxon>Pseudomonadati</taxon>
        <taxon>Pseudomonadota</taxon>
        <taxon>Alphaproteobacteria</taxon>
        <taxon>Hyphomicrobiales</taxon>
        <taxon>Rhodoblastaceae</taxon>
        <taxon>Rhodoblastus</taxon>
    </lineage>
</organism>
<dbReference type="Gene3D" id="1.20.1330.10">
    <property type="entry name" value="f41 fragment of flagellin, N-terminal domain"/>
    <property type="match status" value="1"/>
</dbReference>
<proteinExistence type="inferred from homology"/>
<evidence type="ECO:0000256" key="2">
    <source>
        <dbReference type="ARBA" id="ARBA00023143"/>
    </source>
</evidence>
<dbReference type="GO" id="GO:0009288">
    <property type="term" value="C:bacterial-type flagellum"/>
    <property type="evidence" value="ECO:0007669"/>
    <property type="project" value="UniProtKB-SubCell"/>
</dbReference>
<dbReference type="Pfam" id="PF00700">
    <property type="entry name" value="Flagellin_C"/>
    <property type="match status" value="1"/>
</dbReference>
<evidence type="ECO:0000259" key="5">
    <source>
        <dbReference type="Pfam" id="PF00669"/>
    </source>
</evidence>
<comment type="similarity">
    <text evidence="1 3">Belongs to the bacterial flagellin family.</text>
</comment>
<comment type="function">
    <text evidence="3">Flagellin is the subunit protein which polymerizes to form the filaments of bacterial flagella.</text>
</comment>
<dbReference type="InterPro" id="IPR046358">
    <property type="entry name" value="Flagellin_C"/>
</dbReference>
<evidence type="ECO:0000256" key="1">
    <source>
        <dbReference type="ARBA" id="ARBA00005709"/>
    </source>
</evidence>
<accession>A0A2S6NFH0</accession>
<feature type="domain" description="Flagellin N-terminal" evidence="5">
    <location>
        <begin position="10"/>
        <end position="140"/>
    </location>
</feature>
<dbReference type="Proteomes" id="UP000239089">
    <property type="component" value="Unassembled WGS sequence"/>
</dbReference>
<evidence type="ECO:0000256" key="3">
    <source>
        <dbReference type="RuleBase" id="RU362073"/>
    </source>
</evidence>
<sequence>MEPDMYVSWSSASAQATSNTSAAQSSSQITQKQLSTGKSVSDSSENMALWAMATASYSQAGAVSTLSSSQQALTMPLAANTQSAIGAVSDTLNAMRDNLVALQGGGDQNAILQSLQAQGQALTSAVSGAGLNGVNLLDGSSGSQGSTFLLSYAENSDGGPQTDSVNVAAANLVNSGGSGTLQAAQAAGSSSTTNLTSLTASDVSTAKIAQTLSNLNAAQAQLQDVAASIGALSNMVDTANTSATTSQDNLANATAGMDNADMGAVAAQLSASQVQQQLSILAQGVANRSSANVLKLFQQSAG</sequence>
<gene>
    <name evidence="7" type="ORF">CCR94_02040</name>
</gene>
<comment type="subcellular location">
    <subcellularLocation>
        <location evidence="3">Secreted</location>
    </subcellularLocation>
    <subcellularLocation>
        <location evidence="3">Bacterial flagellum</location>
    </subcellularLocation>
</comment>
<dbReference type="SUPFAM" id="SSF64518">
    <property type="entry name" value="Phase 1 flagellin"/>
    <property type="match status" value="1"/>
</dbReference>
<evidence type="ECO:0000313" key="7">
    <source>
        <dbReference type="EMBL" id="PPQ33319.1"/>
    </source>
</evidence>
<evidence type="ECO:0000313" key="8">
    <source>
        <dbReference type="Proteomes" id="UP000239089"/>
    </source>
</evidence>
<keyword evidence="8" id="KW-1185">Reference proteome</keyword>
<dbReference type="Pfam" id="PF00669">
    <property type="entry name" value="Flagellin_N"/>
    <property type="match status" value="1"/>
</dbReference>
<comment type="caution">
    <text evidence="7">The sequence shown here is derived from an EMBL/GenBank/DDBJ whole genome shotgun (WGS) entry which is preliminary data.</text>
</comment>
<reference evidence="7 8" key="1">
    <citation type="journal article" date="2018" name="Arch. Microbiol.">
        <title>New insights into the metabolic potential of the phototrophic purple bacterium Rhodopila globiformis DSM 161(T) from its draft genome sequence and evidence for a vanadium-dependent nitrogenase.</title>
        <authorList>
            <person name="Imhoff J.F."/>
            <person name="Rahn T."/>
            <person name="Kunzel S."/>
            <person name="Neulinger S.C."/>
        </authorList>
    </citation>
    <scope>NUCLEOTIDE SEQUENCE [LARGE SCALE GENOMIC DNA]</scope>
    <source>
        <strain evidence="7 8">DSM 16996</strain>
    </source>
</reference>
<dbReference type="GO" id="GO:0005576">
    <property type="term" value="C:extracellular region"/>
    <property type="evidence" value="ECO:0007669"/>
    <property type="project" value="UniProtKB-SubCell"/>
</dbReference>
<feature type="domain" description="Flagellin C-terminal" evidence="6">
    <location>
        <begin position="214"/>
        <end position="297"/>
    </location>
</feature>
<dbReference type="EMBL" id="NHSJ01000023">
    <property type="protein sequence ID" value="PPQ33319.1"/>
    <property type="molecule type" value="Genomic_DNA"/>
</dbReference>
<keyword evidence="2 3" id="KW-0975">Bacterial flagellum</keyword>
<keyword evidence="3" id="KW-0964">Secreted</keyword>
<evidence type="ECO:0000256" key="4">
    <source>
        <dbReference type="SAM" id="MobiDB-lite"/>
    </source>
</evidence>
<name>A0A2S6NFH0_9HYPH</name>
<feature type="region of interest" description="Disordered" evidence="4">
    <location>
        <begin position="15"/>
        <end position="40"/>
    </location>
</feature>
<protein>
    <recommendedName>
        <fullName evidence="3">Flagellin</fullName>
    </recommendedName>
</protein>
<dbReference type="InterPro" id="IPR001029">
    <property type="entry name" value="Flagellin_N"/>
</dbReference>
<feature type="compositionally biased region" description="Low complexity" evidence="4">
    <location>
        <begin position="15"/>
        <end position="33"/>
    </location>
</feature>
<evidence type="ECO:0000259" key="6">
    <source>
        <dbReference type="Pfam" id="PF00700"/>
    </source>
</evidence>